<comment type="caution">
    <text evidence="1">The sequence shown here is derived from an EMBL/GenBank/DDBJ whole genome shotgun (WGS) entry which is preliminary data.</text>
</comment>
<name>A0ABP1YTQ5_YERAL</name>
<reference evidence="1 2" key="1">
    <citation type="submission" date="2015-03" db="EMBL/GenBank/DDBJ databases">
        <authorList>
            <consortium name="Pathogen Informatics"/>
            <person name="Murphy D."/>
        </authorList>
    </citation>
    <scope>NUCLEOTIDE SEQUENCE [LARGE SCALE GENOMIC DNA]</scope>
    <source>
        <strain evidence="1 2">IP08791</strain>
    </source>
</reference>
<dbReference type="Proteomes" id="UP000038647">
    <property type="component" value="Unassembled WGS sequence"/>
</dbReference>
<keyword evidence="2" id="KW-1185">Reference proteome</keyword>
<evidence type="ECO:0000313" key="1">
    <source>
        <dbReference type="EMBL" id="CNL43323.1"/>
    </source>
</evidence>
<sequence length="526" mass="58835">MSKANKLDLSDAMLQRGKSPVQPYSSAHLTVLPVSEMAMVLTLDQLRPNPDNPRTTRNRKFEDIKASIRTRGLDSIPKVTRVPDGEDVYIFSDGGNTRYQVLCELWQETGDERFYRIHTIFKPWPGRLQCVIGHLAENEIRGELTYIEKSFGIHKARTIWEDELGRVVTLRELSQLLNQQGYPIHSSTISRMEDTLKHLYPVLPALLDSGLPRIQVLPLLTLRSTAEKTWKIFSSDVVPKKDFCDVFSDTCCAFNNPDTYSLEMFRDELIGELLKALPHPSLNYDRWLIELDPKEQQRREIYGNPAAPPPIIVPTPTKATEIAVTHIPSQRKETPPLTGLCSGTLADPLPKLEPESDKDADTFAPLSPQLSAVGELIEDGKAPASSIAFAATGLEPVKDIWYISALQDDIEHLQDMAYRLAFELSEAMGCADNIVEYKQRDSAGYSTPADNTNRFVTFLLGLTGHTGQESISLSILYQTFLGSADPSCSPVLGDIHLVKIMRLMRVLHRLRQLQREASIGNSGGLL</sequence>
<dbReference type="EMBL" id="CQEH01000016">
    <property type="protein sequence ID" value="CNL43323.1"/>
    <property type="molecule type" value="Genomic_DNA"/>
</dbReference>
<dbReference type="InterPro" id="IPR022304">
    <property type="entry name" value="ICE_PFGI_1_ParB"/>
</dbReference>
<dbReference type="InterPro" id="IPR036086">
    <property type="entry name" value="ParB/Sulfiredoxin_sf"/>
</dbReference>
<dbReference type="RefSeq" id="WP_049604245.1">
    <property type="nucleotide sequence ID" value="NZ_CABHPY010000121.1"/>
</dbReference>
<dbReference type="NCBIfam" id="TIGR03764">
    <property type="entry name" value="ICE_PFGI_1_parB"/>
    <property type="match status" value="1"/>
</dbReference>
<organism evidence="1 2">
    <name type="scientific">Yersinia aldovae</name>
    <dbReference type="NCBI Taxonomy" id="29483"/>
    <lineage>
        <taxon>Bacteria</taxon>
        <taxon>Pseudomonadati</taxon>
        <taxon>Pseudomonadota</taxon>
        <taxon>Gammaproteobacteria</taxon>
        <taxon>Enterobacterales</taxon>
        <taxon>Yersiniaceae</taxon>
        <taxon>Yersinia</taxon>
    </lineage>
</organism>
<accession>A0ABP1YTQ5</accession>
<dbReference type="SUPFAM" id="SSF110849">
    <property type="entry name" value="ParB/Sulfiredoxin"/>
    <property type="match status" value="1"/>
</dbReference>
<evidence type="ECO:0000313" key="2">
    <source>
        <dbReference type="Proteomes" id="UP000038647"/>
    </source>
</evidence>
<protein>
    <submittedName>
        <fullName evidence="1">ATP/GTP binding protein</fullName>
    </submittedName>
</protein>
<proteinExistence type="predicted"/>
<gene>
    <name evidence="1" type="ORF">ERS137966_03224</name>
</gene>